<dbReference type="KEGG" id="sod:Sant_0562"/>
<reference evidence="2 3" key="1">
    <citation type="journal article" date="2014" name="Genome Biol. Evol.">
        <title>Genome degeneration and adaptation in a nascent stage of symbiosis.</title>
        <authorList>
            <person name="Oakeson K.F."/>
            <person name="Gil R."/>
            <person name="Clayton A.L."/>
            <person name="Dunn D.M."/>
            <person name="von Niederhausern A.C."/>
            <person name="Hamil C."/>
            <person name="Aoyagi A."/>
            <person name="Duval B."/>
            <person name="Baca A."/>
            <person name="Silva F.J."/>
            <person name="Vallier A."/>
            <person name="Jackson D.G."/>
            <person name="Latorre A."/>
            <person name="Weiss R.B."/>
            <person name="Heddi A."/>
            <person name="Moya A."/>
            <person name="Dale C."/>
        </authorList>
    </citation>
    <scope>NUCLEOTIDE SEQUENCE [LARGE SCALE GENOMIC DNA]</scope>
    <source>
        <strain evidence="2 3">HS1</strain>
    </source>
</reference>
<dbReference type="PATRIC" id="fig|1239307.3.peg.603"/>
<keyword evidence="1" id="KW-0812">Transmembrane</keyword>
<dbReference type="GO" id="GO:1990281">
    <property type="term" value="C:efflux pump complex"/>
    <property type="evidence" value="ECO:0007669"/>
    <property type="project" value="TreeGrafter"/>
</dbReference>
<evidence type="ECO:0000313" key="3">
    <source>
        <dbReference type="Proteomes" id="UP000019028"/>
    </source>
</evidence>
<accession>W0HU39</accession>
<dbReference type="Proteomes" id="UP000019028">
    <property type="component" value="Chromosome"/>
</dbReference>
<protein>
    <submittedName>
        <fullName evidence="2">RND family efflux transporter MFP subunit</fullName>
    </submittedName>
</protein>
<keyword evidence="3" id="KW-1185">Reference proteome</keyword>
<evidence type="ECO:0000313" key="2">
    <source>
        <dbReference type="EMBL" id="AHF75658.1"/>
    </source>
</evidence>
<dbReference type="Gene3D" id="2.40.420.20">
    <property type="match status" value="1"/>
</dbReference>
<dbReference type="RefSeq" id="WP_025420789.1">
    <property type="nucleotide sequence ID" value="NZ_CP006569.1"/>
</dbReference>
<dbReference type="NCBIfam" id="NF038010">
    <property type="entry name" value="ABC_adapt_DarC"/>
    <property type="match status" value="1"/>
</dbReference>
<dbReference type="PANTHER" id="PTHR30469">
    <property type="entry name" value="MULTIDRUG RESISTANCE PROTEIN MDTA"/>
    <property type="match status" value="1"/>
</dbReference>
<dbReference type="GO" id="GO:0015562">
    <property type="term" value="F:efflux transmembrane transporter activity"/>
    <property type="evidence" value="ECO:0007669"/>
    <property type="project" value="TreeGrafter"/>
</dbReference>
<dbReference type="OrthoDB" id="1957187at2"/>
<dbReference type="HOGENOM" id="CLU_018816_16_1_6"/>
<gene>
    <name evidence="2" type="ORF">Sant_0562</name>
</gene>
<dbReference type="Gene3D" id="2.40.50.100">
    <property type="match status" value="1"/>
</dbReference>
<dbReference type="AlphaFoldDB" id="W0HU39"/>
<proteinExistence type="predicted"/>
<dbReference type="Gene3D" id="2.40.30.170">
    <property type="match status" value="1"/>
</dbReference>
<keyword evidence="1" id="KW-0472">Membrane</keyword>
<dbReference type="PANTHER" id="PTHR30469:SF33">
    <property type="entry name" value="SLR1207 PROTEIN"/>
    <property type="match status" value="1"/>
</dbReference>
<name>W0HU39_9GAMM</name>
<feature type="transmembrane region" description="Helical" evidence="1">
    <location>
        <begin position="17"/>
        <end position="37"/>
    </location>
</feature>
<dbReference type="EMBL" id="CP006569">
    <property type="protein sequence ID" value="AHF75658.1"/>
    <property type="molecule type" value="Genomic_DNA"/>
</dbReference>
<keyword evidence="1" id="KW-1133">Transmembrane helix</keyword>
<organism evidence="2 3">
    <name type="scientific">Sodalis praecaptivus</name>
    <dbReference type="NCBI Taxonomy" id="1239307"/>
    <lineage>
        <taxon>Bacteria</taxon>
        <taxon>Pseudomonadati</taxon>
        <taxon>Pseudomonadota</taxon>
        <taxon>Gammaproteobacteria</taxon>
        <taxon>Enterobacterales</taxon>
        <taxon>Bruguierivoracaceae</taxon>
        <taxon>Sodalis</taxon>
    </lineage>
</organism>
<dbReference type="Gene3D" id="1.10.287.470">
    <property type="entry name" value="Helix hairpin bin"/>
    <property type="match status" value="1"/>
</dbReference>
<sequence length="419" mass="47156">MDIKIDKPGGIHRRARWITAGAVLVFLLILGLLYWLMSREGALTVPRREVTFHTVQRQPYTDMLVVRAIAIPNESVILSSERGGKVVEICKSSSDPVKKNDVIARLANYDFVLDVTSRIASATEQINNLRNMRMLLERNTRDTKVDLQKSYYNVLKITRNIERSRQLHEKSAIARATYEDLLDELQHWKTNYAIFEQHSKAQDKMLPVQIHEIDESIRQLDNLVGLIKGGLDQLVLTSPIDGILSSSLDIKPGQQIKPGEKVAVIDNLAAYHFEAEFSEYYLDKIRRGMKVMAHSGDADIPLVIDSVSPMVDNGKFKAKLVLLQPLQRFLKRGQSVEVRLALAAADEALLVPSRAIFYQQGQARLFVSDAQRRRAVKTAVTIKPTGGAQTAVISGLQEGQQVVAFANNQYQKNNLIEFK</sequence>
<evidence type="ECO:0000256" key="1">
    <source>
        <dbReference type="SAM" id="Phobius"/>
    </source>
</evidence>